<gene>
    <name evidence="1" type="ORF">GCM10010412_072530</name>
</gene>
<keyword evidence="2" id="KW-1185">Reference proteome</keyword>
<dbReference type="RefSeq" id="WP_346152873.1">
    <property type="nucleotide sequence ID" value="NZ_BAAATE010000026.1"/>
</dbReference>
<sequence length="124" mass="12903">MTSTLSPHLAAVVDGVRRHGWIVQAVEGEGITPYAHTVGLLSIGMPELLVVGLPGPVAAHLLNAVAPRWMAGQIPLGGRVTVMVGDTPRTADVVWHTGGLAVAAAAVYGRENVAAAELVWTREK</sequence>
<proteinExistence type="predicted"/>
<comment type="caution">
    <text evidence="1">The sequence shown here is derived from an EMBL/GenBank/DDBJ whole genome shotgun (WGS) entry which is preliminary data.</text>
</comment>
<evidence type="ECO:0000313" key="2">
    <source>
        <dbReference type="Proteomes" id="UP001501666"/>
    </source>
</evidence>
<evidence type="ECO:0000313" key="1">
    <source>
        <dbReference type="EMBL" id="GAA2685483.1"/>
    </source>
</evidence>
<name>A0ABN3SU04_9ACTN</name>
<reference evidence="1 2" key="1">
    <citation type="journal article" date="2019" name="Int. J. Syst. Evol. Microbiol.">
        <title>The Global Catalogue of Microorganisms (GCM) 10K type strain sequencing project: providing services to taxonomists for standard genome sequencing and annotation.</title>
        <authorList>
            <consortium name="The Broad Institute Genomics Platform"/>
            <consortium name="The Broad Institute Genome Sequencing Center for Infectious Disease"/>
            <person name="Wu L."/>
            <person name="Ma J."/>
        </authorList>
    </citation>
    <scope>NUCLEOTIDE SEQUENCE [LARGE SCALE GENOMIC DNA]</scope>
    <source>
        <strain evidence="1 2">JCM 6835</strain>
    </source>
</reference>
<evidence type="ECO:0008006" key="3">
    <source>
        <dbReference type="Google" id="ProtNLM"/>
    </source>
</evidence>
<dbReference type="Pfam" id="PF14081">
    <property type="entry name" value="DUF4262"/>
    <property type="match status" value="1"/>
</dbReference>
<protein>
    <recommendedName>
        <fullName evidence="3">DUF4262 domain-containing protein</fullName>
    </recommendedName>
</protein>
<accession>A0ABN3SU04</accession>
<dbReference type="InterPro" id="IPR025358">
    <property type="entry name" value="DUF4262"/>
</dbReference>
<dbReference type="Proteomes" id="UP001501666">
    <property type="component" value="Unassembled WGS sequence"/>
</dbReference>
<organism evidence="1 2">
    <name type="scientific">Nonomuraea recticatena</name>
    <dbReference type="NCBI Taxonomy" id="46178"/>
    <lineage>
        <taxon>Bacteria</taxon>
        <taxon>Bacillati</taxon>
        <taxon>Actinomycetota</taxon>
        <taxon>Actinomycetes</taxon>
        <taxon>Streptosporangiales</taxon>
        <taxon>Streptosporangiaceae</taxon>
        <taxon>Nonomuraea</taxon>
    </lineage>
</organism>
<dbReference type="EMBL" id="BAAATE010000026">
    <property type="protein sequence ID" value="GAA2685483.1"/>
    <property type="molecule type" value="Genomic_DNA"/>
</dbReference>